<reference evidence="2" key="1">
    <citation type="submission" date="2022-02" db="EMBL/GenBank/DDBJ databases">
        <title>Paenibacillus sp. MBLB1832 Whole Genome Shotgun Sequencing.</title>
        <authorList>
            <person name="Hwang C.Y."/>
            <person name="Cho E.-S."/>
            <person name="Seo M.-J."/>
        </authorList>
    </citation>
    <scope>NUCLEOTIDE SEQUENCE</scope>
    <source>
        <strain evidence="2">MBLB1832</strain>
    </source>
</reference>
<evidence type="ECO:0000313" key="3">
    <source>
        <dbReference type="Proteomes" id="UP001304650"/>
    </source>
</evidence>
<keyword evidence="1" id="KW-0175">Coiled coil</keyword>
<evidence type="ECO:0000313" key="2">
    <source>
        <dbReference type="EMBL" id="WNR43912.1"/>
    </source>
</evidence>
<feature type="coiled-coil region" evidence="1">
    <location>
        <begin position="4"/>
        <end position="49"/>
    </location>
</feature>
<evidence type="ECO:0000256" key="1">
    <source>
        <dbReference type="SAM" id="Coils"/>
    </source>
</evidence>
<organism evidence="2 3">
    <name type="scientific">Paenibacillus roseopurpureus</name>
    <dbReference type="NCBI Taxonomy" id="2918901"/>
    <lineage>
        <taxon>Bacteria</taxon>
        <taxon>Bacillati</taxon>
        <taxon>Bacillota</taxon>
        <taxon>Bacilli</taxon>
        <taxon>Bacillales</taxon>
        <taxon>Paenibacillaceae</taxon>
        <taxon>Paenibacillus</taxon>
    </lineage>
</organism>
<dbReference type="RefSeq" id="WP_314798910.1">
    <property type="nucleotide sequence ID" value="NZ_CP130319.1"/>
</dbReference>
<dbReference type="Proteomes" id="UP001304650">
    <property type="component" value="Chromosome"/>
</dbReference>
<accession>A0AA96RM72</accession>
<dbReference type="AlphaFoldDB" id="A0AA96RM72"/>
<gene>
    <name evidence="2" type="ORF">MJB10_22895</name>
</gene>
<sequence length="79" mass="9014">MNGKNKVQCQRRKAECLIRKAEGNMLHARKEVKTAIKQLQRAAILLQRTGNTRKAAELRIAIRIFITIDDLIPKGISFN</sequence>
<name>A0AA96RM72_9BACL</name>
<keyword evidence="3" id="KW-1185">Reference proteome</keyword>
<dbReference type="KEGG" id="proo:MJB10_22895"/>
<protein>
    <submittedName>
        <fullName evidence="2">Uncharacterized protein</fullName>
    </submittedName>
</protein>
<dbReference type="EMBL" id="CP130319">
    <property type="protein sequence ID" value="WNR43912.1"/>
    <property type="molecule type" value="Genomic_DNA"/>
</dbReference>
<proteinExistence type="predicted"/>